<evidence type="ECO:0000313" key="2">
    <source>
        <dbReference type="Proteomes" id="UP000641588"/>
    </source>
</evidence>
<reference evidence="1" key="1">
    <citation type="submission" date="2019-10" db="EMBL/GenBank/DDBJ databases">
        <title>Description of Paenibacillus glebae sp. nov.</title>
        <authorList>
            <person name="Carlier A."/>
            <person name="Qi S."/>
        </authorList>
    </citation>
    <scope>NUCLEOTIDE SEQUENCE</scope>
    <source>
        <strain evidence="1">LMG 31456</strain>
    </source>
</reference>
<keyword evidence="2" id="KW-1185">Reference proteome</keyword>
<dbReference type="RefSeq" id="WP_171655007.1">
    <property type="nucleotide sequence ID" value="NZ_WHOD01000102.1"/>
</dbReference>
<accession>A0A972GUX2</accession>
<dbReference type="Proteomes" id="UP000641588">
    <property type="component" value="Unassembled WGS sequence"/>
</dbReference>
<evidence type="ECO:0000313" key="1">
    <source>
        <dbReference type="EMBL" id="NOU96763.1"/>
    </source>
</evidence>
<organism evidence="1 2">
    <name type="scientific">Paenibacillus foliorum</name>
    <dbReference type="NCBI Taxonomy" id="2654974"/>
    <lineage>
        <taxon>Bacteria</taxon>
        <taxon>Bacillati</taxon>
        <taxon>Bacillota</taxon>
        <taxon>Bacilli</taxon>
        <taxon>Bacillales</taxon>
        <taxon>Paenibacillaceae</taxon>
        <taxon>Paenibacillus</taxon>
    </lineage>
</organism>
<name>A0A972GUX2_9BACL</name>
<sequence length="96" mass="11319">MSVDHVEKEKHLQMVYKNNVVVAKDGNKIIVVHSKRSVKPLLPFEISQEVLDQWKQRDNRIGVTDTPYKELFPPVMNRVNELVFVIEFDEIEFSEH</sequence>
<comment type="caution">
    <text evidence="1">The sequence shown here is derived from an EMBL/GenBank/DDBJ whole genome shotgun (WGS) entry which is preliminary data.</text>
</comment>
<proteinExistence type="predicted"/>
<dbReference type="EMBL" id="WHOD01000102">
    <property type="protein sequence ID" value="NOU96763.1"/>
    <property type="molecule type" value="Genomic_DNA"/>
</dbReference>
<protein>
    <submittedName>
        <fullName evidence="1">Uncharacterized protein</fullName>
    </submittedName>
</protein>
<dbReference type="AlphaFoldDB" id="A0A972GUX2"/>
<gene>
    <name evidence="1" type="ORF">GC093_26600</name>
</gene>